<accession>A0AAE1ZFJ1</accession>
<dbReference type="Proteomes" id="UP001292079">
    <property type="component" value="Unassembled WGS sequence"/>
</dbReference>
<gene>
    <name evidence="2" type="ORF">MN116_003632</name>
</gene>
<feature type="chain" id="PRO_5042021223" evidence="1">
    <location>
        <begin position="23"/>
        <end position="251"/>
    </location>
</feature>
<dbReference type="EMBL" id="JALJAT010000002">
    <property type="protein sequence ID" value="KAK4472372.1"/>
    <property type="molecule type" value="Genomic_DNA"/>
</dbReference>
<reference evidence="2" key="2">
    <citation type="journal article" date="2023" name="Infect Dis Poverty">
        <title>Chromosome-scale genome of the human blood fluke Schistosoma mekongi and its implications for public health.</title>
        <authorList>
            <person name="Zhou M."/>
            <person name="Xu L."/>
            <person name="Xu D."/>
            <person name="Chen W."/>
            <person name="Khan J."/>
            <person name="Hu Y."/>
            <person name="Huang H."/>
            <person name="Wei H."/>
            <person name="Zhang Y."/>
            <person name="Chusongsang P."/>
            <person name="Tanasarnprasert K."/>
            <person name="Hu X."/>
            <person name="Limpanont Y."/>
            <person name="Lv Z."/>
        </authorList>
    </citation>
    <scope>NUCLEOTIDE SEQUENCE</scope>
    <source>
        <strain evidence="2">LV_2022a</strain>
    </source>
</reference>
<protein>
    <submittedName>
        <fullName evidence="2">Uncharacterized protein</fullName>
    </submittedName>
</protein>
<feature type="signal peptide" evidence="1">
    <location>
        <begin position="1"/>
        <end position="22"/>
    </location>
</feature>
<sequence>MSYHLINIVAYTVLLLITEINATYSKSREISNVSGNQSKSFIIKTMTSVPLLRLVDYLSNRTQTNEMKVRNFSLPSNFLYTHVYFAWKEANQYMSPIALRNDGKSDNIIGANLVIPASVLKDMYAPGIIADILDFAINCYAWAKPISNQKSPPASSTAYVSILRAADNVKVNQELIKETTKYFLMSSQPDAYHYVWETSSPEQAKFMASLKYTQIVCGDKGVEINPCNWEQVGMDKTFSEQQCLYRIINTD</sequence>
<reference evidence="2" key="1">
    <citation type="submission" date="2022-04" db="EMBL/GenBank/DDBJ databases">
        <authorList>
            <person name="Xu L."/>
            <person name="Lv Z."/>
        </authorList>
    </citation>
    <scope>NUCLEOTIDE SEQUENCE</scope>
    <source>
        <strain evidence="2">LV_2022a</strain>
    </source>
</reference>
<evidence type="ECO:0000313" key="3">
    <source>
        <dbReference type="Proteomes" id="UP001292079"/>
    </source>
</evidence>
<evidence type="ECO:0000256" key="1">
    <source>
        <dbReference type="SAM" id="SignalP"/>
    </source>
</evidence>
<organism evidence="2 3">
    <name type="scientific">Schistosoma mekongi</name>
    <name type="common">Parasitic worm</name>
    <dbReference type="NCBI Taxonomy" id="38744"/>
    <lineage>
        <taxon>Eukaryota</taxon>
        <taxon>Metazoa</taxon>
        <taxon>Spiralia</taxon>
        <taxon>Lophotrochozoa</taxon>
        <taxon>Platyhelminthes</taxon>
        <taxon>Trematoda</taxon>
        <taxon>Digenea</taxon>
        <taxon>Strigeidida</taxon>
        <taxon>Schistosomatoidea</taxon>
        <taxon>Schistosomatidae</taxon>
        <taxon>Schistosoma</taxon>
    </lineage>
</organism>
<keyword evidence="1" id="KW-0732">Signal</keyword>
<evidence type="ECO:0000313" key="2">
    <source>
        <dbReference type="EMBL" id="KAK4472372.1"/>
    </source>
</evidence>
<dbReference type="AlphaFoldDB" id="A0AAE1ZFJ1"/>
<proteinExistence type="predicted"/>
<name>A0AAE1ZFJ1_SCHME</name>
<keyword evidence="3" id="KW-1185">Reference proteome</keyword>
<comment type="caution">
    <text evidence="2">The sequence shown here is derived from an EMBL/GenBank/DDBJ whole genome shotgun (WGS) entry which is preliminary data.</text>
</comment>